<accession>A0A922JDJ0</accession>
<protein>
    <submittedName>
        <fullName evidence="1">Uncharacterized protein</fullName>
    </submittedName>
</protein>
<name>A0A922JDJ0_CARIL</name>
<dbReference type="Proteomes" id="UP000811246">
    <property type="component" value="Chromosome 7"/>
</dbReference>
<gene>
    <name evidence="1" type="ORF">I3842_07G067900</name>
</gene>
<sequence>MKLGFLEIRVSSCFPSTASTVSGARLIAPHDQCAGGRA</sequence>
<dbReference type="EMBL" id="CM031831">
    <property type="protein sequence ID" value="KAG6703118.1"/>
    <property type="molecule type" value="Genomic_DNA"/>
</dbReference>
<evidence type="ECO:0000313" key="2">
    <source>
        <dbReference type="Proteomes" id="UP000811246"/>
    </source>
</evidence>
<comment type="caution">
    <text evidence="1">The sequence shown here is derived from an EMBL/GenBank/DDBJ whole genome shotgun (WGS) entry which is preliminary data.</text>
</comment>
<organism evidence="1 2">
    <name type="scientific">Carya illinoinensis</name>
    <name type="common">Pecan</name>
    <dbReference type="NCBI Taxonomy" id="32201"/>
    <lineage>
        <taxon>Eukaryota</taxon>
        <taxon>Viridiplantae</taxon>
        <taxon>Streptophyta</taxon>
        <taxon>Embryophyta</taxon>
        <taxon>Tracheophyta</taxon>
        <taxon>Spermatophyta</taxon>
        <taxon>Magnoliopsida</taxon>
        <taxon>eudicotyledons</taxon>
        <taxon>Gunneridae</taxon>
        <taxon>Pentapetalae</taxon>
        <taxon>rosids</taxon>
        <taxon>fabids</taxon>
        <taxon>Fagales</taxon>
        <taxon>Juglandaceae</taxon>
        <taxon>Carya</taxon>
    </lineage>
</organism>
<evidence type="ECO:0000313" key="1">
    <source>
        <dbReference type="EMBL" id="KAG6703118.1"/>
    </source>
</evidence>
<dbReference type="AlphaFoldDB" id="A0A922JDJ0"/>
<reference evidence="1" key="1">
    <citation type="submission" date="2021-01" db="EMBL/GenBank/DDBJ databases">
        <authorList>
            <person name="Lovell J.T."/>
            <person name="Bentley N."/>
            <person name="Bhattarai G."/>
            <person name="Jenkins J.W."/>
            <person name="Sreedasyam A."/>
            <person name="Alarcon Y."/>
            <person name="Bock C."/>
            <person name="Boston L."/>
            <person name="Carlson J."/>
            <person name="Cervantes K."/>
            <person name="Clermont K."/>
            <person name="Krom N."/>
            <person name="Kubenka K."/>
            <person name="Mamidi S."/>
            <person name="Mattison C."/>
            <person name="Monteros M."/>
            <person name="Pisani C."/>
            <person name="Plott C."/>
            <person name="Rajasekar S."/>
            <person name="Rhein H.S."/>
            <person name="Rohla C."/>
            <person name="Song M."/>
            <person name="Hilaire R.S."/>
            <person name="Shu S."/>
            <person name="Wells L."/>
            <person name="Wang X."/>
            <person name="Webber J."/>
            <person name="Heerema R.J."/>
            <person name="Klein P."/>
            <person name="Conner P."/>
            <person name="Grauke L."/>
            <person name="Grimwood J."/>
            <person name="Schmutz J."/>
            <person name="Randall J.J."/>
        </authorList>
    </citation>
    <scope>NUCLEOTIDE SEQUENCE</scope>
    <source>
        <tissue evidence="1">Leaf</tissue>
    </source>
</reference>
<proteinExistence type="predicted"/>